<protein>
    <submittedName>
        <fullName evidence="2">Minor tail protein</fullName>
    </submittedName>
</protein>
<sequence length="675" mass="70819">MANSGYTVGVYSGRTSNDAILNVWRHEVSGNSTRWAWSLTARKFGATSYVLDSFAGSVTVAGETWGFSHNLDFRNTSSIVLASGVTGWKGHDGAGNYNVGFSFSHGPASIFGTAAGSSSFAADQLPTVPYAPAPLGCDQITSTSFRYRFSNTGGGAATYWEFQVATRADFVGAEMFSSGGTTTVTGRTPGASYWLRSRGGNAFGVGAWSAVSTVTLPLAAPELLSWAQTPDGAMVASWGAPAPATGLSGYRLQVARDAGFTTGVQLIDLAAGTTSYSVAGGVGGRTYHARVAARTDAAGLGDYSAARQLVLVLDAGDLDGWQRITPKPAGLAYFTAEGIRRGTIDGRSALVLETVATGAATIAADATGIQRTVAGLTAGKAYRFTAGAQLLAGTTPAIDSYRLRVVSESSAAAVTVTQLGVGLGYIEFVADAASVTLQILAAEPATVAAAADEIERVAFYGVKLLQLATDYPVRLRETVYESSLANHFDLACNSVGASWYVGKDGVTQFRLPGAALPVSATFTDEPAAGALHYVEPAVSYDTRGMVNRLDVTNYGVDETRQAEQNDELVVTSQASIDAYGVRSARLETNLYGLAPYDESLNARLAELLAGAAEPRLFVSAVRWNAQEDLAAANALDVGQRVLVRFNGTEQDSQIVALQHEITPRRWIVTATLRRL</sequence>
<accession>A0A2R3ZZJ5</accession>
<name>A0A2R3ZZJ5_9CAUD</name>
<dbReference type="InterPro" id="IPR003961">
    <property type="entry name" value="FN3_dom"/>
</dbReference>
<feature type="domain" description="Fibronectin type-III" evidence="1">
    <location>
        <begin position="131"/>
        <end position="219"/>
    </location>
</feature>
<feature type="domain" description="Fibronectin type-III" evidence="1">
    <location>
        <begin position="220"/>
        <end position="315"/>
    </location>
</feature>
<keyword evidence="3" id="KW-1185">Reference proteome</keyword>
<dbReference type="InterPro" id="IPR013783">
    <property type="entry name" value="Ig-like_fold"/>
</dbReference>
<dbReference type="Proteomes" id="UP000244331">
    <property type="component" value="Segment"/>
</dbReference>
<dbReference type="KEGG" id="vg:62648724"/>
<evidence type="ECO:0000259" key="1">
    <source>
        <dbReference type="PROSITE" id="PS50853"/>
    </source>
</evidence>
<organism evidence="2 3">
    <name type="scientific">Microbacterium phage BonaeVitae</name>
    <dbReference type="NCBI Taxonomy" id="2126925"/>
    <lineage>
        <taxon>Viruses</taxon>
        <taxon>Duplodnaviria</taxon>
        <taxon>Heunggongvirae</taxon>
        <taxon>Uroviricota</taxon>
        <taxon>Caudoviricetes</taxon>
        <taxon>Orlajensenviridae</taxon>
        <taxon>Pelczarvirinae</taxon>
        <taxon>Bonaevitaevirus</taxon>
        <taxon>Bonaevitaevirus bonaevitae</taxon>
    </lineage>
</organism>
<gene>
    <name evidence="2" type="primary">14</name>
    <name evidence="2" type="ORF">SEA_BONAEVITAE_14</name>
</gene>
<dbReference type="PROSITE" id="PS50853">
    <property type="entry name" value="FN3"/>
    <property type="match status" value="2"/>
</dbReference>
<dbReference type="InterPro" id="IPR036116">
    <property type="entry name" value="FN3_sf"/>
</dbReference>
<dbReference type="RefSeq" id="YP_009996800.1">
    <property type="nucleotide sequence ID" value="NC_052940.1"/>
</dbReference>
<reference evidence="2 3" key="1">
    <citation type="submission" date="2018-03" db="EMBL/GenBank/DDBJ databases">
        <authorList>
            <person name="Stanton A.-C.J."/>
            <person name="Heskett L."/>
            <person name="Lambert A."/>
            <person name="Linder D."/>
            <person name="Novinski D."/>
            <person name="Bricker J."/>
            <person name="Garlena R.A."/>
            <person name="Russell D.A."/>
            <person name="Pope W.H."/>
            <person name="Jacobs-Sera D."/>
            <person name="Hatfull G.F."/>
        </authorList>
    </citation>
    <scope>NUCLEOTIDE SEQUENCE [LARGE SCALE GENOMIC DNA]</scope>
</reference>
<dbReference type="SUPFAM" id="SSF49265">
    <property type="entry name" value="Fibronectin type III"/>
    <property type="match status" value="1"/>
</dbReference>
<dbReference type="GeneID" id="62648724"/>
<dbReference type="Gene3D" id="2.60.40.10">
    <property type="entry name" value="Immunoglobulins"/>
    <property type="match status" value="2"/>
</dbReference>
<dbReference type="CDD" id="cd00063">
    <property type="entry name" value="FN3"/>
    <property type="match status" value="1"/>
</dbReference>
<evidence type="ECO:0000313" key="2">
    <source>
        <dbReference type="EMBL" id="AVR56164.1"/>
    </source>
</evidence>
<dbReference type="EMBL" id="MH045556">
    <property type="protein sequence ID" value="AVR56164.1"/>
    <property type="molecule type" value="Genomic_DNA"/>
</dbReference>
<evidence type="ECO:0000313" key="3">
    <source>
        <dbReference type="Proteomes" id="UP000244331"/>
    </source>
</evidence>
<proteinExistence type="predicted"/>